<keyword evidence="2" id="KW-1185">Reference proteome</keyword>
<reference evidence="1" key="2">
    <citation type="submission" date="2021-12" db="EMBL/GenBank/DDBJ databases">
        <title>Resequencing data analysis of finger millet.</title>
        <authorList>
            <person name="Hatakeyama M."/>
            <person name="Aluri S."/>
            <person name="Balachadran M.T."/>
            <person name="Sivarajan S.R."/>
            <person name="Poveda L."/>
            <person name="Shimizu-Inatsugi R."/>
            <person name="Schlapbach R."/>
            <person name="Sreeman S.M."/>
            <person name="Shimizu K.K."/>
        </authorList>
    </citation>
    <scope>NUCLEOTIDE SEQUENCE</scope>
</reference>
<accession>A0AAV5D1K2</accession>
<gene>
    <name evidence="1" type="primary">ga22389</name>
    <name evidence="1" type="ORF">PR202_ga22389</name>
</gene>
<dbReference type="EMBL" id="BQKI01000011">
    <property type="protein sequence ID" value="GJN04814.1"/>
    <property type="molecule type" value="Genomic_DNA"/>
</dbReference>
<dbReference type="AlphaFoldDB" id="A0AAV5D1K2"/>
<evidence type="ECO:0000313" key="2">
    <source>
        <dbReference type="Proteomes" id="UP001054889"/>
    </source>
</evidence>
<sequence length="68" mass="7916">MHVEYRFLSPGSAERRHKLFILVDLFFGSERAASEIIKFGVTRLLLDHIKNFFGNADFFLEFKGQGNH</sequence>
<name>A0AAV5D1K2_ELECO</name>
<comment type="caution">
    <text evidence="1">The sequence shown here is derived from an EMBL/GenBank/DDBJ whole genome shotgun (WGS) entry which is preliminary data.</text>
</comment>
<proteinExistence type="predicted"/>
<reference evidence="1" key="1">
    <citation type="journal article" date="2018" name="DNA Res.">
        <title>Multiple hybrid de novo genome assembly of finger millet, an orphan allotetraploid crop.</title>
        <authorList>
            <person name="Hatakeyama M."/>
            <person name="Aluri S."/>
            <person name="Balachadran M.T."/>
            <person name="Sivarajan S.R."/>
            <person name="Patrignani A."/>
            <person name="Gruter S."/>
            <person name="Poveda L."/>
            <person name="Shimizu-Inatsugi R."/>
            <person name="Baeten J."/>
            <person name="Francoijs K.J."/>
            <person name="Nataraja K.N."/>
            <person name="Reddy Y.A.N."/>
            <person name="Phadnis S."/>
            <person name="Ravikumar R.L."/>
            <person name="Schlapbach R."/>
            <person name="Sreeman S.M."/>
            <person name="Shimizu K.K."/>
        </authorList>
    </citation>
    <scope>NUCLEOTIDE SEQUENCE</scope>
</reference>
<evidence type="ECO:0000313" key="1">
    <source>
        <dbReference type="EMBL" id="GJN04814.1"/>
    </source>
</evidence>
<protein>
    <submittedName>
        <fullName evidence="1">Uncharacterized protein</fullName>
    </submittedName>
</protein>
<dbReference type="Proteomes" id="UP001054889">
    <property type="component" value="Unassembled WGS sequence"/>
</dbReference>
<organism evidence="1 2">
    <name type="scientific">Eleusine coracana subsp. coracana</name>
    <dbReference type="NCBI Taxonomy" id="191504"/>
    <lineage>
        <taxon>Eukaryota</taxon>
        <taxon>Viridiplantae</taxon>
        <taxon>Streptophyta</taxon>
        <taxon>Embryophyta</taxon>
        <taxon>Tracheophyta</taxon>
        <taxon>Spermatophyta</taxon>
        <taxon>Magnoliopsida</taxon>
        <taxon>Liliopsida</taxon>
        <taxon>Poales</taxon>
        <taxon>Poaceae</taxon>
        <taxon>PACMAD clade</taxon>
        <taxon>Chloridoideae</taxon>
        <taxon>Cynodonteae</taxon>
        <taxon>Eleusininae</taxon>
        <taxon>Eleusine</taxon>
    </lineage>
</organism>